<evidence type="ECO:0008006" key="4">
    <source>
        <dbReference type="Google" id="ProtNLM"/>
    </source>
</evidence>
<evidence type="ECO:0000313" key="2">
    <source>
        <dbReference type="EMBL" id="MSS29169.1"/>
    </source>
</evidence>
<dbReference type="RefSeq" id="WP_154513292.1">
    <property type="nucleotide sequence ID" value="NZ_VUMH01000029.1"/>
</dbReference>
<keyword evidence="1" id="KW-0472">Membrane</keyword>
<feature type="transmembrane region" description="Helical" evidence="1">
    <location>
        <begin position="20"/>
        <end position="43"/>
    </location>
</feature>
<keyword evidence="1" id="KW-0812">Transmembrane</keyword>
<organism evidence="2 3">
    <name type="scientific">Desulfovibrio porci</name>
    <dbReference type="NCBI Taxonomy" id="2605782"/>
    <lineage>
        <taxon>Bacteria</taxon>
        <taxon>Pseudomonadati</taxon>
        <taxon>Thermodesulfobacteriota</taxon>
        <taxon>Desulfovibrionia</taxon>
        <taxon>Desulfovibrionales</taxon>
        <taxon>Desulfovibrionaceae</taxon>
        <taxon>Desulfovibrio</taxon>
    </lineage>
</organism>
<accession>A0A6L5XQL6</accession>
<proteinExistence type="predicted"/>
<dbReference type="AlphaFoldDB" id="A0A6L5XQL6"/>
<evidence type="ECO:0000313" key="3">
    <source>
        <dbReference type="Proteomes" id="UP000477488"/>
    </source>
</evidence>
<reference evidence="2 3" key="1">
    <citation type="submission" date="2019-09" db="EMBL/GenBank/DDBJ databases">
        <title>In-depth cultivation of the pig gut microbiome towards novel bacterial diversity and tailored functional studies.</title>
        <authorList>
            <person name="Wylensek D."/>
            <person name="Hitch T.C.A."/>
            <person name="Clavel T."/>
        </authorList>
    </citation>
    <scope>NUCLEOTIDE SEQUENCE [LARGE SCALE GENOMIC DNA]</scope>
    <source>
        <strain evidence="2 3">PG-178-WT-4</strain>
    </source>
</reference>
<gene>
    <name evidence="2" type="ORF">FYJ44_14350</name>
</gene>
<sequence>MSCKKLSSTGTVSGLFSRSLWLVFAAFVCISLGSALYAGYLFIKTTAEDSTRALTGDLTSRLEATYNLLEGMSKQPLIQDTTVSVLDRAMSMKPYADAFQFWMIGVVDPDGTISSTLRPKVAKLKRDYIPRIMRTGKRELSDPFPAGATGDMNFTQFMPVKKDGKVVSICFVTTPLTHMSQLPPFRTRSEYGYYLLVDSRRAIIAHPDADKLMVDIKNLVDKETFLLGSSREQFLDDIEKQRQFHLLF</sequence>
<dbReference type="CDD" id="cd18773">
    <property type="entry name" value="PDC1_HK_sensor"/>
    <property type="match status" value="1"/>
</dbReference>
<keyword evidence="1" id="KW-1133">Transmembrane helix</keyword>
<evidence type="ECO:0000256" key="1">
    <source>
        <dbReference type="SAM" id="Phobius"/>
    </source>
</evidence>
<dbReference type="EMBL" id="VUMH01000029">
    <property type="protein sequence ID" value="MSS29169.1"/>
    <property type="molecule type" value="Genomic_DNA"/>
</dbReference>
<keyword evidence="3" id="KW-1185">Reference proteome</keyword>
<name>A0A6L5XQL6_9BACT</name>
<comment type="caution">
    <text evidence="2">The sequence shown here is derived from an EMBL/GenBank/DDBJ whole genome shotgun (WGS) entry which is preliminary data.</text>
</comment>
<dbReference type="Proteomes" id="UP000477488">
    <property type="component" value="Unassembled WGS sequence"/>
</dbReference>
<dbReference type="Gene3D" id="3.30.450.20">
    <property type="entry name" value="PAS domain"/>
    <property type="match status" value="1"/>
</dbReference>
<protein>
    <recommendedName>
        <fullName evidence="4">Cache domain-containing protein</fullName>
    </recommendedName>
</protein>